<dbReference type="AlphaFoldDB" id="A0A518H0E2"/>
<sequence>MPADHPQPPSPAPPDGGPSPAWLRLSGALAAASAPKSLAMAVVGVVLTRLGTWASRVIFPGEQTGVGLGWRLAPGISEGQGWGAGLGSASSIAADPWFVLLDPLRGLFAIGRGNAVFARSLVELAWVVLVWGLVGGAIARMAAVGAAAPGGEGLGIGSALRFVGRRVASLVTAPLGPLALVAGLAIPGAVLGLIGRWGSELSGGIASALAIVPILLAVPSAMLVLGVAFTWPLMVLTVAVEGEDGFEALGRAFSYARRRAGHYALAVLGSWGLGTVGVLLVGLFAGLVVHLASWAFALGGEDRWVEAGFRSRSPAIGVPDPDRLRAISRALDSRGNAPPPSFDDLPRLRPDTFLGVWIRCVGLVAYAWAFSFFWSAFARIYLLLRREVDGTPWEDLYDPVEDAEPFAPDPPAQPGPPPRP</sequence>
<feature type="transmembrane region" description="Helical" evidence="2">
    <location>
        <begin position="201"/>
        <end position="218"/>
    </location>
</feature>
<evidence type="ECO:0000256" key="2">
    <source>
        <dbReference type="SAM" id="Phobius"/>
    </source>
</evidence>
<name>A0A518H0E2_9BACT</name>
<feature type="compositionally biased region" description="Pro residues" evidence="1">
    <location>
        <begin position="407"/>
        <end position="420"/>
    </location>
</feature>
<gene>
    <name evidence="3" type="ORF">ElP_22000</name>
</gene>
<organism evidence="3 4">
    <name type="scientific">Tautonia plasticadhaerens</name>
    <dbReference type="NCBI Taxonomy" id="2527974"/>
    <lineage>
        <taxon>Bacteria</taxon>
        <taxon>Pseudomonadati</taxon>
        <taxon>Planctomycetota</taxon>
        <taxon>Planctomycetia</taxon>
        <taxon>Isosphaerales</taxon>
        <taxon>Isosphaeraceae</taxon>
        <taxon>Tautonia</taxon>
    </lineage>
</organism>
<feature type="transmembrane region" description="Helical" evidence="2">
    <location>
        <begin position="263"/>
        <end position="296"/>
    </location>
</feature>
<feature type="transmembrane region" description="Helical" evidence="2">
    <location>
        <begin position="124"/>
        <end position="147"/>
    </location>
</feature>
<keyword evidence="2" id="KW-0812">Transmembrane</keyword>
<feature type="transmembrane region" description="Helical" evidence="2">
    <location>
        <begin position="167"/>
        <end position="194"/>
    </location>
</feature>
<dbReference type="Proteomes" id="UP000317835">
    <property type="component" value="Chromosome"/>
</dbReference>
<dbReference type="RefSeq" id="WP_197446877.1">
    <property type="nucleotide sequence ID" value="NZ_CP036426.1"/>
</dbReference>
<dbReference type="KEGG" id="tpla:ElP_22000"/>
<dbReference type="EMBL" id="CP036426">
    <property type="protein sequence ID" value="QDV34315.1"/>
    <property type="molecule type" value="Genomic_DNA"/>
</dbReference>
<reference evidence="3 4" key="1">
    <citation type="submission" date="2019-02" db="EMBL/GenBank/DDBJ databases">
        <title>Deep-cultivation of Planctomycetes and their phenomic and genomic characterization uncovers novel biology.</title>
        <authorList>
            <person name="Wiegand S."/>
            <person name="Jogler M."/>
            <person name="Boedeker C."/>
            <person name="Pinto D."/>
            <person name="Vollmers J."/>
            <person name="Rivas-Marin E."/>
            <person name="Kohn T."/>
            <person name="Peeters S.H."/>
            <person name="Heuer A."/>
            <person name="Rast P."/>
            <person name="Oberbeckmann S."/>
            <person name="Bunk B."/>
            <person name="Jeske O."/>
            <person name="Meyerdierks A."/>
            <person name="Storesund J.E."/>
            <person name="Kallscheuer N."/>
            <person name="Luecker S."/>
            <person name="Lage O.M."/>
            <person name="Pohl T."/>
            <person name="Merkel B.J."/>
            <person name="Hornburger P."/>
            <person name="Mueller R.-W."/>
            <person name="Bruemmer F."/>
            <person name="Labrenz M."/>
            <person name="Spormann A.M."/>
            <person name="Op den Camp H."/>
            <person name="Overmann J."/>
            <person name="Amann R."/>
            <person name="Jetten M.S.M."/>
            <person name="Mascher T."/>
            <person name="Medema M.H."/>
            <person name="Devos D.P."/>
            <person name="Kaster A.-K."/>
            <person name="Ovreas L."/>
            <person name="Rohde M."/>
            <person name="Galperin M.Y."/>
            <person name="Jogler C."/>
        </authorList>
    </citation>
    <scope>NUCLEOTIDE SEQUENCE [LARGE SCALE GENOMIC DNA]</scope>
    <source>
        <strain evidence="3 4">ElP</strain>
    </source>
</reference>
<accession>A0A518H0E2</accession>
<protein>
    <submittedName>
        <fullName evidence="3">Uncharacterized protein</fullName>
    </submittedName>
</protein>
<feature type="region of interest" description="Disordered" evidence="1">
    <location>
        <begin position="396"/>
        <end position="420"/>
    </location>
</feature>
<proteinExistence type="predicted"/>
<keyword evidence="4" id="KW-1185">Reference proteome</keyword>
<evidence type="ECO:0000313" key="4">
    <source>
        <dbReference type="Proteomes" id="UP000317835"/>
    </source>
</evidence>
<keyword evidence="2" id="KW-1133">Transmembrane helix</keyword>
<feature type="transmembrane region" description="Helical" evidence="2">
    <location>
        <begin position="356"/>
        <end position="377"/>
    </location>
</feature>
<evidence type="ECO:0000256" key="1">
    <source>
        <dbReference type="SAM" id="MobiDB-lite"/>
    </source>
</evidence>
<keyword evidence="2" id="KW-0472">Membrane</keyword>
<evidence type="ECO:0000313" key="3">
    <source>
        <dbReference type="EMBL" id="QDV34315.1"/>
    </source>
</evidence>